<dbReference type="GO" id="GO:0016682">
    <property type="term" value="F:oxidoreductase activity, acting on diphenols and related substances as donors, oxygen as acceptor"/>
    <property type="evidence" value="ECO:0007669"/>
    <property type="project" value="TreeGrafter"/>
</dbReference>
<feature type="transmembrane region" description="Helical" evidence="12">
    <location>
        <begin position="157"/>
        <end position="184"/>
    </location>
</feature>
<dbReference type="GO" id="GO:0009055">
    <property type="term" value="F:electron transfer activity"/>
    <property type="evidence" value="ECO:0007669"/>
    <property type="project" value="TreeGrafter"/>
</dbReference>
<keyword evidence="4" id="KW-1003">Cell membrane</keyword>
<evidence type="ECO:0000256" key="10">
    <source>
        <dbReference type="ARBA" id="ARBA00023004"/>
    </source>
</evidence>
<evidence type="ECO:0000256" key="12">
    <source>
        <dbReference type="SAM" id="Phobius"/>
    </source>
</evidence>
<keyword evidence="7" id="KW-0479">Metal-binding</keyword>
<proteinExistence type="inferred from homology"/>
<keyword evidence="5" id="KW-0349">Heme</keyword>
<evidence type="ECO:0000256" key="9">
    <source>
        <dbReference type="ARBA" id="ARBA00022989"/>
    </source>
</evidence>
<keyword evidence="6 12" id="KW-0812">Transmembrane</keyword>
<evidence type="ECO:0000256" key="11">
    <source>
        <dbReference type="ARBA" id="ARBA00023136"/>
    </source>
</evidence>
<evidence type="ECO:0000256" key="5">
    <source>
        <dbReference type="ARBA" id="ARBA00022617"/>
    </source>
</evidence>
<dbReference type="GO" id="GO:0005886">
    <property type="term" value="C:plasma membrane"/>
    <property type="evidence" value="ECO:0007669"/>
    <property type="project" value="UniProtKB-SubCell"/>
</dbReference>
<dbReference type="Proteomes" id="UP000237061">
    <property type="component" value="Unassembled WGS sequence"/>
</dbReference>
<evidence type="ECO:0000256" key="6">
    <source>
        <dbReference type="ARBA" id="ARBA00022692"/>
    </source>
</evidence>
<dbReference type="GO" id="GO:0046872">
    <property type="term" value="F:metal ion binding"/>
    <property type="evidence" value="ECO:0007669"/>
    <property type="project" value="UniProtKB-KW"/>
</dbReference>
<feature type="transmembrane region" description="Helical" evidence="12">
    <location>
        <begin position="196"/>
        <end position="216"/>
    </location>
</feature>
<feature type="transmembrane region" description="Helical" evidence="12">
    <location>
        <begin position="249"/>
        <end position="273"/>
    </location>
</feature>
<dbReference type="EMBL" id="PPXC01000008">
    <property type="protein sequence ID" value="POH73288.1"/>
    <property type="molecule type" value="Genomic_DNA"/>
</dbReference>
<keyword evidence="10" id="KW-0408">Iron</keyword>
<comment type="similarity">
    <text evidence="2">Belongs to the cytochrome ubiquinol oxidase subunit 2 family.</text>
</comment>
<dbReference type="RefSeq" id="WP_103465995.1">
    <property type="nucleotide sequence ID" value="NZ_PPXC01000008.1"/>
</dbReference>
<feature type="transmembrane region" description="Helical" evidence="12">
    <location>
        <begin position="222"/>
        <end position="242"/>
    </location>
</feature>
<sequence>MDFLPTLWFILIAVLWVGYLFLEGFDLGVGMLMKTFARDEKERRVLLNTVGPVWDGNEVWLLTAGGATFAAFPFWYASLFSALYLPLVFVLLALIFRAVAFEYRGKVHSDTWRKVWDWAIALGSLVAAFGIGAMLALTTTGLPLNANGDRVGGPFAWFSWYAVLGGLAVVGFALIHAAAFVALKTDGDIRHRARRLVGRWMPVGLLPLALWAILVALQHGKWFSWILIAVAVVAAVTSWLANRSDREGWSFLAMGVFLLSGAAAIFSAVYPVVLPSTLDPLWNLTVENASSSSYTLGLMSIVAAVGVPLVLAYQAWTYWVFRQRISVDSLPAPVDFAAAVGAKEKVEAMGGKA</sequence>
<dbReference type="Pfam" id="PF02322">
    <property type="entry name" value="Cyt_bd_oxida_II"/>
    <property type="match status" value="1"/>
</dbReference>
<dbReference type="GO" id="GO:0070069">
    <property type="term" value="C:cytochrome complex"/>
    <property type="evidence" value="ECO:0007669"/>
    <property type="project" value="TreeGrafter"/>
</dbReference>
<keyword evidence="9 12" id="KW-1133">Transmembrane helix</keyword>
<dbReference type="PANTHER" id="PTHR43141">
    <property type="entry name" value="CYTOCHROME BD2 SUBUNIT II"/>
    <property type="match status" value="1"/>
</dbReference>
<feature type="transmembrane region" description="Helical" evidence="12">
    <location>
        <begin position="6"/>
        <end position="33"/>
    </location>
</feature>
<dbReference type="AlphaFoldDB" id="A0A2S3ZVN2"/>
<dbReference type="InterPro" id="IPR003317">
    <property type="entry name" value="Cyt-d_oxidase_su2"/>
</dbReference>
<keyword evidence="8" id="KW-0249">Electron transport</keyword>
<evidence type="ECO:0000256" key="8">
    <source>
        <dbReference type="ARBA" id="ARBA00022982"/>
    </source>
</evidence>
<evidence type="ECO:0000256" key="7">
    <source>
        <dbReference type="ARBA" id="ARBA00022723"/>
    </source>
</evidence>
<dbReference type="GO" id="GO:0019646">
    <property type="term" value="P:aerobic electron transport chain"/>
    <property type="evidence" value="ECO:0007669"/>
    <property type="project" value="TreeGrafter"/>
</dbReference>
<comment type="subcellular location">
    <subcellularLocation>
        <location evidence="1">Cell membrane</location>
        <topology evidence="1">Multi-pass membrane protein</topology>
    </subcellularLocation>
</comment>
<comment type="caution">
    <text evidence="13">The sequence shown here is derived from an EMBL/GenBank/DDBJ whole genome shotgun (WGS) entry which is preliminary data.</text>
</comment>
<gene>
    <name evidence="13" type="primary">cydB</name>
    <name evidence="13" type="ORF">CVS27_12170</name>
</gene>
<dbReference type="PIRSF" id="PIRSF000267">
    <property type="entry name" value="Cyt_oxidse_sub2"/>
    <property type="match status" value="1"/>
</dbReference>
<feature type="transmembrane region" description="Helical" evidence="12">
    <location>
        <begin position="293"/>
        <end position="316"/>
    </location>
</feature>
<organism evidence="13 14">
    <name type="scientific">Arthrobacter glacialis</name>
    <dbReference type="NCBI Taxonomy" id="1664"/>
    <lineage>
        <taxon>Bacteria</taxon>
        <taxon>Bacillati</taxon>
        <taxon>Actinomycetota</taxon>
        <taxon>Actinomycetes</taxon>
        <taxon>Micrococcales</taxon>
        <taxon>Micrococcaceae</taxon>
        <taxon>Arthrobacter</taxon>
    </lineage>
</organism>
<accession>A0A2S3ZVN2</accession>
<reference evidence="13 14" key="1">
    <citation type="submission" date="2018-01" db="EMBL/GenBank/DDBJ databases">
        <title>Arthrobacter sp. nov., from glaciers in China.</title>
        <authorList>
            <person name="Liu Q."/>
            <person name="Xin Y.-H."/>
        </authorList>
    </citation>
    <scope>NUCLEOTIDE SEQUENCE [LARGE SCALE GENOMIC DNA]</scope>
    <source>
        <strain evidence="13 14">HLT2-12-2</strain>
    </source>
</reference>
<evidence type="ECO:0000256" key="3">
    <source>
        <dbReference type="ARBA" id="ARBA00022448"/>
    </source>
</evidence>
<dbReference type="NCBIfam" id="TIGR00203">
    <property type="entry name" value="cydB"/>
    <property type="match status" value="1"/>
</dbReference>
<evidence type="ECO:0000313" key="13">
    <source>
        <dbReference type="EMBL" id="POH73288.1"/>
    </source>
</evidence>
<evidence type="ECO:0000256" key="1">
    <source>
        <dbReference type="ARBA" id="ARBA00004651"/>
    </source>
</evidence>
<protein>
    <submittedName>
        <fullName evidence="13">Cytochrome d ubiquinol oxidase subunit II</fullName>
    </submittedName>
</protein>
<keyword evidence="3" id="KW-0813">Transport</keyword>
<evidence type="ECO:0000313" key="14">
    <source>
        <dbReference type="Proteomes" id="UP000237061"/>
    </source>
</evidence>
<feature type="transmembrane region" description="Helical" evidence="12">
    <location>
        <begin position="83"/>
        <end position="103"/>
    </location>
</feature>
<keyword evidence="14" id="KW-1185">Reference proteome</keyword>
<feature type="transmembrane region" description="Helical" evidence="12">
    <location>
        <begin position="115"/>
        <end position="137"/>
    </location>
</feature>
<keyword evidence="11 12" id="KW-0472">Membrane</keyword>
<name>A0A2S3ZVN2_ARTGL</name>
<evidence type="ECO:0000256" key="4">
    <source>
        <dbReference type="ARBA" id="ARBA00022475"/>
    </source>
</evidence>
<dbReference type="PANTHER" id="PTHR43141:SF5">
    <property type="entry name" value="CYTOCHROME BD-I UBIQUINOL OXIDASE SUBUNIT 2"/>
    <property type="match status" value="1"/>
</dbReference>
<evidence type="ECO:0000256" key="2">
    <source>
        <dbReference type="ARBA" id="ARBA00007543"/>
    </source>
</evidence>